<dbReference type="Pfam" id="PF00106">
    <property type="entry name" value="adh_short"/>
    <property type="match status" value="1"/>
</dbReference>
<comment type="similarity">
    <text evidence="2 4">Belongs to the short-chain dehydrogenases/reductases (SDR) family.</text>
</comment>
<dbReference type="SMART" id="SM00822">
    <property type="entry name" value="PKS_KR"/>
    <property type="match status" value="1"/>
</dbReference>
<dbReference type="PRINTS" id="PR00080">
    <property type="entry name" value="SDRFAMILY"/>
</dbReference>
<dbReference type="Proteomes" id="UP001174909">
    <property type="component" value="Unassembled WGS sequence"/>
</dbReference>
<dbReference type="SUPFAM" id="SSF51735">
    <property type="entry name" value="NAD(P)-binding Rossmann-fold domains"/>
    <property type="match status" value="1"/>
</dbReference>
<evidence type="ECO:0000256" key="4">
    <source>
        <dbReference type="RuleBase" id="RU000363"/>
    </source>
</evidence>
<dbReference type="InterPro" id="IPR036291">
    <property type="entry name" value="NAD(P)-bd_dom_sf"/>
</dbReference>
<dbReference type="PRINTS" id="PR00081">
    <property type="entry name" value="GDHRDH"/>
</dbReference>
<dbReference type="GO" id="GO:0016616">
    <property type="term" value="F:oxidoreductase activity, acting on the CH-OH group of donors, NAD or NADP as acceptor"/>
    <property type="evidence" value="ECO:0007669"/>
    <property type="project" value="UniProtKB-ARBA"/>
</dbReference>
<evidence type="ECO:0000256" key="2">
    <source>
        <dbReference type="ARBA" id="ARBA00006484"/>
    </source>
</evidence>
<dbReference type="InterPro" id="IPR020904">
    <property type="entry name" value="Sc_DH/Rdtase_CS"/>
</dbReference>
<dbReference type="InterPro" id="IPR057326">
    <property type="entry name" value="KR_dom"/>
</dbReference>
<dbReference type="GO" id="GO:0006629">
    <property type="term" value="P:lipid metabolic process"/>
    <property type="evidence" value="ECO:0007669"/>
    <property type="project" value="UniProtKB-ARBA"/>
</dbReference>
<reference evidence="6" key="1">
    <citation type="submission" date="2023-03" db="EMBL/GenBank/DDBJ databases">
        <authorList>
            <person name="Steffen K."/>
            <person name="Cardenas P."/>
        </authorList>
    </citation>
    <scope>NUCLEOTIDE SEQUENCE</scope>
</reference>
<accession>A0AA35RXM2</accession>
<protein>
    <submittedName>
        <fullName evidence="6">Hydroxysteroid dehydrogenase-like protein 2</fullName>
    </submittedName>
</protein>
<evidence type="ECO:0000313" key="6">
    <source>
        <dbReference type="EMBL" id="CAI8019574.1"/>
    </source>
</evidence>
<name>A0AA35RXM2_GEOBA</name>
<dbReference type="PROSITE" id="PS00061">
    <property type="entry name" value="ADH_SHORT"/>
    <property type="match status" value="1"/>
</dbReference>
<gene>
    <name evidence="6" type="ORF">GBAR_LOCUS11757</name>
</gene>
<feature type="domain" description="Ketoreductase" evidence="5">
    <location>
        <begin position="6"/>
        <end position="176"/>
    </location>
</feature>
<evidence type="ECO:0000313" key="7">
    <source>
        <dbReference type="Proteomes" id="UP001174909"/>
    </source>
</evidence>
<dbReference type="FunFam" id="3.40.50.720:FF:000084">
    <property type="entry name" value="Short-chain dehydrogenase reductase"/>
    <property type="match status" value="1"/>
</dbReference>
<comment type="pathway">
    <text evidence="1">Lipid metabolism; fatty acid biosynthesis.</text>
</comment>
<keyword evidence="3" id="KW-0560">Oxidoreductase</keyword>
<sequence length="262" mass="27651">MSLAGKVAIVTGSSRGIGKAMALGLAREGANVVVAARSESERDLAPGTIYATAAEIEKLGSKALPVRCNVREEESIQAMVQQTLDTFGRIDVLINNAGIGTYRPFLESTVKEWDLVLDINLRATYLGCRAVAPIMLEQGGGSIINISSHAAGNIFSSTLSSDAAEGIAMMGQAYGVAKAAVERLTWGLSVELGKHNIAVNVLRPLRPVITEGFQAQRPDADYSTWATPEDMVKASVFLAGQDAYGLSGANVTAEELVQRLGL</sequence>
<keyword evidence="7" id="KW-1185">Reference proteome</keyword>
<dbReference type="InterPro" id="IPR002347">
    <property type="entry name" value="SDR_fam"/>
</dbReference>
<evidence type="ECO:0000259" key="5">
    <source>
        <dbReference type="SMART" id="SM00822"/>
    </source>
</evidence>
<proteinExistence type="inferred from homology"/>
<dbReference type="AlphaFoldDB" id="A0AA35RXM2"/>
<dbReference type="PANTHER" id="PTHR42760">
    <property type="entry name" value="SHORT-CHAIN DEHYDROGENASES/REDUCTASES FAMILY MEMBER"/>
    <property type="match status" value="1"/>
</dbReference>
<evidence type="ECO:0000256" key="3">
    <source>
        <dbReference type="ARBA" id="ARBA00023002"/>
    </source>
</evidence>
<organism evidence="6 7">
    <name type="scientific">Geodia barretti</name>
    <name type="common">Barrett's horny sponge</name>
    <dbReference type="NCBI Taxonomy" id="519541"/>
    <lineage>
        <taxon>Eukaryota</taxon>
        <taxon>Metazoa</taxon>
        <taxon>Porifera</taxon>
        <taxon>Demospongiae</taxon>
        <taxon>Heteroscleromorpha</taxon>
        <taxon>Tetractinellida</taxon>
        <taxon>Astrophorina</taxon>
        <taxon>Geodiidae</taxon>
        <taxon>Geodia</taxon>
    </lineage>
</organism>
<comment type="caution">
    <text evidence="6">The sequence shown here is derived from an EMBL/GenBank/DDBJ whole genome shotgun (WGS) entry which is preliminary data.</text>
</comment>
<dbReference type="Gene3D" id="3.40.50.720">
    <property type="entry name" value="NAD(P)-binding Rossmann-like Domain"/>
    <property type="match status" value="1"/>
</dbReference>
<dbReference type="EMBL" id="CASHTH010001763">
    <property type="protein sequence ID" value="CAI8019574.1"/>
    <property type="molecule type" value="Genomic_DNA"/>
</dbReference>
<evidence type="ECO:0000256" key="1">
    <source>
        <dbReference type="ARBA" id="ARBA00005194"/>
    </source>
</evidence>